<dbReference type="Gene3D" id="3.40.50.2000">
    <property type="entry name" value="Glycogen Phosphorylase B"/>
    <property type="match status" value="1"/>
</dbReference>
<accession>A0AAD7PHY1</accession>
<dbReference type="Proteomes" id="UP001163823">
    <property type="component" value="Chromosome 9"/>
</dbReference>
<keyword evidence="4" id="KW-1185">Reference proteome</keyword>
<dbReference type="GO" id="GO:0080043">
    <property type="term" value="F:quercetin 3-O-glucosyltransferase activity"/>
    <property type="evidence" value="ECO:0007669"/>
    <property type="project" value="TreeGrafter"/>
</dbReference>
<dbReference type="EMBL" id="JARAOO010000009">
    <property type="protein sequence ID" value="KAJ7956278.1"/>
    <property type="molecule type" value="Genomic_DNA"/>
</dbReference>
<dbReference type="SUPFAM" id="SSF53756">
    <property type="entry name" value="UDP-Glycosyltransferase/glycogen phosphorylase"/>
    <property type="match status" value="1"/>
</dbReference>
<evidence type="ECO:0000313" key="3">
    <source>
        <dbReference type="EMBL" id="KAJ7956278.1"/>
    </source>
</evidence>
<gene>
    <name evidence="3" type="ORF">O6P43_022746</name>
</gene>
<protein>
    <submittedName>
        <fullName evidence="3">Glycosyltransferase</fullName>
    </submittedName>
</protein>
<reference evidence="3" key="1">
    <citation type="journal article" date="2023" name="Science">
        <title>Elucidation of the pathway for biosynthesis of saponin adjuvants from the soapbark tree.</title>
        <authorList>
            <person name="Reed J."/>
            <person name="Orme A."/>
            <person name="El-Demerdash A."/>
            <person name="Owen C."/>
            <person name="Martin L.B.B."/>
            <person name="Misra R.C."/>
            <person name="Kikuchi S."/>
            <person name="Rejzek M."/>
            <person name="Martin A.C."/>
            <person name="Harkess A."/>
            <person name="Leebens-Mack J."/>
            <person name="Louveau T."/>
            <person name="Stephenson M.J."/>
            <person name="Osbourn A."/>
        </authorList>
    </citation>
    <scope>NUCLEOTIDE SEQUENCE</scope>
    <source>
        <strain evidence="3">S10</strain>
    </source>
</reference>
<dbReference type="Pfam" id="PF26168">
    <property type="entry name" value="Glyco_transf_N"/>
    <property type="match status" value="1"/>
</dbReference>
<proteinExistence type="inferred from homology"/>
<dbReference type="AlphaFoldDB" id="A0AAD7PHY1"/>
<name>A0AAD7PHY1_QUISA</name>
<feature type="domain" description="Glycosyltransferase N-terminal" evidence="2">
    <location>
        <begin position="8"/>
        <end position="37"/>
    </location>
</feature>
<comment type="caution">
    <text evidence="3">The sequence shown here is derived from an EMBL/GenBank/DDBJ whole genome shotgun (WGS) entry which is preliminary data.</text>
</comment>
<evidence type="ECO:0000313" key="4">
    <source>
        <dbReference type="Proteomes" id="UP001163823"/>
    </source>
</evidence>
<sequence length="152" mass="16489">MDTQHGNVIVLPYPAQGHINPILQFAKLLASKGLKATLGTPPYTIQFIDAPTIDVEPISDGYDEGGFKQAPSTETYLESYKSIGSKTLADLILKFKDSSSPVNCIVYDSLLPWALDVAKHFGICGAVFLTNSASVCSLYWEIRSGHLTLPRG</sequence>
<comment type="similarity">
    <text evidence="1">Belongs to the UDP-glycosyltransferase family.</text>
</comment>
<evidence type="ECO:0000259" key="2">
    <source>
        <dbReference type="Pfam" id="PF26168"/>
    </source>
</evidence>
<organism evidence="3 4">
    <name type="scientific">Quillaja saponaria</name>
    <name type="common">Soap bark tree</name>
    <dbReference type="NCBI Taxonomy" id="32244"/>
    <lineage>
        <taxon>Eukaryota</taxon>
        <taxon>Viridiplantae</taxon>
        <taxon>Streptophyta</taxon>
        <taxon>Embryophyta</taxon>
        <taxon>Tracheophyta</taxon>
        <taxon>Spermatophyta</taxon>
        <taxon>Magnoliopsida</taxon>
        <taxon>eudicotyledons</taxon>
        <taxon>Gunneridae</taxon>
        <taxon>Pentapetalae</taxon>
        <taxon>rosids</taxon>
        <taxon>fabids</taxon>
        <taxon>Fabales</taxon>
        <taxon>Quillajaceae</taxon>
        <taxon>Quillaja</taxon>
    </lineage>
</organism>
<dbReference type="KEGG" id="qsa:O6P43_022746"/>
<evidence type="ECO:0000256" key="1">
    <source>
        <dbReference type="ARBA" id="ARBA00009995"/>
    </source>
</evidence>
<dbReference type="InterPro" id="IPR058980">
    <property type="entry name" value="Glyco_transf_N"/>
</dbReference>
<dbReference type="PANTHER" id="PTHR11926">
    <property type="entry name" value="GLUCOSYL/GLUCURONOSYL TRANSFERASES"/>
    <property type="match status" value="1"/>
</dbReference>
<dbReference type="GO" id="GO:0080044">
    <property type="term" value="F:quercetin 7-O-glucosyltransferase activity"/>
    <property type="evidence" value="ECO:0007669"/>
    <property type="project" value="TreeGrafter"/>
</dbReference>
<dbReference type="PANTHER" id="PTHR11926:SF1526">
    <property type="entry name" value="GLYCOSYLTRANSFERASE"/>
    <property type="match status" value="1"/>
</dbReference>